<evidence type="ECO:0000313" key="1">
    <source>
        <dbReference type="EMBL" id="QNP60469.1"/>
    </source>
</evidence>
<gene>
    <name evidence="1" type="ORF">H9L24_06415</name>
</gene>
<accession>A0A7H0HIV3</accession>
<name>A0A7H0HIV3_9BURK</name>
<organism evidence="1 2">
    <name type="scientific">Paenacidovorax monticola</name>
    <dbReference type="NCBI Taxonomy" id="1926868"/>
    <lineage>
        <taxon>Bacteria</taxon>
        <taxon>Pseudomonadati</taxon>
        <taxon>Pseudomonadota</taxon>
        <taxon>Betaproteobacteria</taxon>
        <taxon>Burkholderiales</taxon>
        <taxon>Comamonadaceae</taxon>
        <taxon>Paenacidovorax</taxon>
    </lineage>
</organism>
<dbReference type="RefSeq" id="WP_187737450.1">
    <property type="nucleotide sequence ID" value="NZ_CP060790.1"/>
</dbReference>
<dbReference type="KEGG" id="amon:H9L24_06415"/>
<dbReference type="EMBL" id="CP060790">
    <property type="protein sequence ID" value="QNP60469.1"/>
    <property type="molecule type" value="Genomic_DNA"/>
</dbReference>
<evidence type="ECO:0000313" key="2">
    <source>
        <dbReference type="Proteomes" id="UP000516057"/>
    </source>
</evidence>
<sequence length="235" mass="25386">MNRKNTSSRHPVAAPVEQEVSQLSLAINDLDFWYLPPRASRLPTRHSDVVCTVDCSGFYANGADHMVFALDCEGGQGSDNPHCGPIYRHGQNLWSLARGFIIFGDGGVMAERWNGTFSPGLSSIANTSGAVFSPVVNPVFTVRIRAGYRLGTLANRMTIEIRAGTSLRGARLFAGAIEGPEWGWDWTGSHRVALAGIAAGFVAPSATGCQEQRLPRSAPDAVLPFSRFRLRLATL</sequence>
<reference evidence="1 2" key="1">
    <citation type="submission" date="2020-08" db="EMBL/GenBank/DDBJ databases">
        <title>Genome sequence of Acidovorax monticola KACC 19171T.</title>
        <authorList>
            <person name="Hyun D.-W."/>
            <person name="Bae J.-W."/>
        </authorList>
    </citation>
    <scope>NUCLEOTIDE SEQUENCE [LARGE SCALE GENOMIC DNA]</scope>
    <source>
        <strain evidence="1 2">KACC 19171</strain>
    </source>
</reference>
<dbReference type="AlphaFoldDB" id="A0A7H0HIV3"/>
<keyword evidence="2" id="KW-1185">Reference proteome</keyword>
<dbReference type="Proteomes" id="UP000516057">
    <property type="component" value="Chromosome"/>
</dbReference>
<protein>
    <submittedName>
        <fullName evidence="1">Uncharacterized protein</fullName>
    </submittedName>
</protein>
<proteinExistence type="predicted"/>